<dbReference type="GeneID" id="3922039"/>
<gene>
    <name evidence="1" type="ordered locus">Mhun_0271</name>
</gene>
<dbReference type="PANTHER" id="PTHR35336">
    <property type="entry name" value="ADENOSYLCOBINAMIDE AMIDOHYDROLASE"/>
    <property type="match status" value="1"/>
</dbReference>
<dbReference type="EMBL" id="CP000254">
    <property type="protein sequence ID" value="ABD40042.1"/>
    <property type="molecule type" value="Genomic_DNA"/>
</dbReference>
<dbReference type="Proteomes" id="UP000001941">
    <property type="component" value="Chromosome"/>
</dbReference>
<dbReference type="PANTHER" id="PTHR35336:SF5">
    <property type="entry name" value="ADENOSYLCOBINAMIDE AMIDOHYDROLASE"/>
    <property type="match status" value="1"/>
</dbReference>
<sequence length="372" mass="40239">MSEPEPSIKLFHTTSNHEEIYRTEDSIFIKLPPGRAVLSTSWINGGYQEGLRGVFNHQPPHHATCSHSLEGGSVEAYMAIVAGRLGFSPKKSAGLLTAAKMKHAAVVTRSFRGVEVTAVVTGGIEVNGGRAGDPASYFQENGNIEMISGTINTLLLIGAHLPAYAMTKAVMTATEAKAAALQELMAQSKYSSGIATGSGTDGIAVIADTTHEKRLTDAGKHSKLGELIGIVVKEATTTALRRQSELSAESQADCMVRLNRFGVKEDDLWVFATRLDGENRKPAFFRSLQQVARDPAILAGVTAIIHIMDEISWGLLPETAGRNTARIYLKGIPEMCGLIPDEELHSLLQNEDSVKELLQKTLAWIIKRRIPV</sequence>
<name>Q2FLW0_METHJ</name>
<dbReference type="Pfam" id="PF01955">
    <property type="entry name" value="CbiZ"/>
    <property type="match status" value="1"/>
</dbReference>
<organism evidence="1 2">
    <name type="scientific">Methanospirillum hungatei JF-1 (strain ATCC 27890 / DSM 864 / NBRC 100397 / JF-1)</name>
    <dbReference type="NCBI Taxonomy" id="323259"/>
    <lineage>
        <taxon>Archaea</taxon>
        <taxon>Methanobacteriati</taxon>
        <taxon>Methanobacteriota</taxon>
        <taxon>Stenosarchaea group</taxon>
        <taxon>Methanomicrobia</taxon>
        <taxon>Methanomicrobiales</taxon>
        <taxon>Methanospirillaceae</taxon>
        <taxon>Methanospirillum</taxon>
    </lineage>
</organism>
<evidence type="ECO:0008006" key="3">
    <source>
        <dbReference type="Google" id="ProtNLM"/>
    </source>
</evidence>
<dbReference type="InParanoid" id="Q2FLW0"/>
<reference evidence="2" key="1">
    <citation type="journal article" date="2016" name="Stand. Genomic Sci.">
        <title>Complete genome sequence of Methanospirillum hungatei type strain JF1.</title>
        <authorList>
            <person name="Gunsalus R.P."/>
            <person name="Cook L.E."/>
            <person name="Crable B."/>
            <person name="Rohlin L."/>
            <person name="McDonald E."/>
            <person name="Mouttaki H."/>
            <person name="Sieber J.R."/>
            <person name="Poweleit N."/>
            <person name="Zhou H."/>
            <person name="Lapidus A.L."/>
            <person name="Daligault H.E."/>
            <person name="Land M."/>
            <person name="Gilna P."/>
            <person name="Ivanova N."/>
            <person name="Kyrpides N."/>
            <person name="Culley D.E."/>
            <person name="McInerney M.J."/>
        </authorList>
    </citation>
    <scope>NUCLEOTIDE SEQUENCE [LARGE SCALE GENOMIC DNA]</scope>
    <source>
        <strain evidence="2">ATCC 27890 / DSM 864 / NBRC 100397 / JF-1</strain>
    </source>
</reference>
<dbReference type="KEGG" id="mhu:Mhun_0271"/>
<dbReference type="STRING" id="323259.Mhun_0271"/>
<dbReference type="InterPro" id="IPR052209">
    <property type="entry name" value="CbiZ"/>
</dbReference>
<dbReference type="InterPro" id="IPR002808">
    <property type="entry name" value="AdoCbi_amidolase"/>
</dbReference>
<keyword evidence="2" id="KW-1185">Reference proteome</keyword>
<dbReference type="eggNOG" id="arCOG01870">
    <property type="taxonomic scope" value="Archaea"/>
</dbReference>
<dbReference type="HOGENOM" id="CLU_056334_0_0_2"/>
<accession>Q2FLW0</accession>
<dbReference type="OrthoDB" id="64585at2157"/>
<proteinExistence type="predicted"/>
<dbReference type="AlphaFoldDB" id="Q2FLW0"/>
<evidence type="ECO:0000313" key="1">
    <source>
        <dbReference type="EMBL" id="ABD40042.1"/>
    </source>
</evidence>
<protein>
    <recommendedName>
        <fullName evidence="3">Adenosylcobinamide amidohydrolase</fullName>
    </recommendedName>
</protein>
<dbReference type="EnsemblBacteria" id="ABD40042">
    <property type="protein sequence ID" value="ABD40042"/>
    <property type="gene ID" value="Mhun_0271"/>
</dbReference>
<evidence type="ECO:0000313" key="2">
    <source>
        <dbReference type="Proteomes" id="UP000001941"/>
    </source>
</evidence>
<dbReference type="RefSeq" id="WP_011447337.1">
    <property type="nucleotide sequence ID" value="NC_007796.1"/>
</dbReference>